<gene>
    <name evidence="1" type="ORF">C8Q71DRAFT_765228</name>
</gene>
<name>A0ABQ8KCK3_9APHY</name>
<dbReference type="EMBL" id="JADCUA010000013">
    <property type="protein sequence ID" value="KAH9835328.1"/>
    <property type="molecule type" value="Genomic_DNA"/>
</dbReference>
<dbReference type="InterPro" id="IPR043472">
    <property type="entry name" value="Macro_dom-like"/>
</dbReference>
<evidence type="ECO:0000313" key="1">
    <source>
        <dbReference type="EMBL" id="KAH9835328.1"/>
    </source>
</evidence>
<dbReference type="SUPFAM" id="SSF52949">
    <property type="entry name" value="Macro domain-like"/>
    <property type="match status" value="1"/>
</dbReference>
<dbReference type="RefSeq" id="XP_047777761.1">
    <property type="nucleotide sequence ID" value="XM_047924116.1"/>
</dbReference>
<organism evidence="1 2">
    <name type="scientific">Rhodofomes roseus</name>
    <dbReference type="NCBI Taxonomy" id="34475"/>
    <lineage>
        <taxon>Eukaryota</taxon>
        <taxon>Fungi</taxon>
        <taxon>Dikarya</taxon>
        <taxon>Basidiomycota</taxon>
        <taxon>Agaricomycotina</taxon>
        <taxon>Agaricomycetes</taxon>
        <taxon>Polyporales</taxon>
        <taxon>Rhodofomes</taxon>
    </lineage>
</organism>
<comment type="caution">
    <text evidence="1">The sequence shown here is derived from an EMBL/GenBank/DDBJ whole genome shotgun (WGS) entry which is preliminary data.</text>
</comment>
<accession>A0ABQ8KCK3</accession>
<reference evidence="1 2" key="1">
    <citation type="journal article" date="2021" name="Environ. Microbiol.">
        <title>Gene family expansions and transcriptome signatures uncover fungal adaptations to wood decay.</title>
        <authorList>
            <person name="Hage H."/>
            <person name="Miyauchi S."/>
            <person name="Viragh M."/>
            <person name="Drula E."/>
            <person name="Min B."/>
            <person name="Chaduli D."/>
            <person name="Navarro D."/>
            <person name="Favel A."/>
            <person name="Norest M."/>
            <person name="Lesage-Meessen L."/>
            <person name="Balint B."/>
            <person name="Merenyi Z."/>
            <person name="de Eugenio L."/>
            <person name="Morin E."/>
            <person name="Martinez A.T."/>
            <person name="Baldrian P."/>
            <person name="Stursova M."/>
            <person name="Martinez M.J."/>
            <person name="Novotny C."/>
            <person name="Magnuson J.K."/>
            <person name="Spatafora J.W."/>
            <person name="Maurice S."/>
            <person name="Pangilinan J."/>
            <person name="Andreopoulos W."/>
            <person name="LaButti K."/>
            <person name="Hundley H."/>
            <person name="Na H."/>
            <person name="Kuo A."/>
            <person name="Barry K."/>
            <person name="Lipzen A."/>
            <person name="Henrissat B."/>
            <person name="Riley R."/>
            <person name="Ahrendt S."/>
            <person name="Nagy L.G."/>
            <person name="Grigoriev I.V."/>
            <person name="Martin F."/>
            <person name="Rosso M.N."/>
        </authorList>
    </citation>
    <scope>NUCLEOTIDE SEQUENCE [LARGE SCALE GENOMIC DNA]</scope>
    <source>
        <strain evidence="1 2">CIRM-BRFM 1785</strain>
    </source>
</reference>
<evidence type="ECO:0000313" key="2">
    <source>
        <dbReference type="Proteomes" id="UP000814176"/>
    </source>
</evidence>
<proteinExistence type="predicted"/>
<dbReference type="Proteomes" id="UP000814176">
    <property type="component" value="Unassembled WGS sequence"/>
</dbReference>
<sequence>MEGIQFVLFDISEDLVKAWQRAFAQHVPDAARGRFTITLSTNEDLSFPAEQFDCIVSPANSYGRLDGSFDYYLAKELAPPARFEAPTEIAQAVLYRQWRGYAPPGTCTLVPLKGTVCADNKYGCGYIALCPTMRIPETVTWNREVVYNCMWSLLVALDQHNASVGASGSATEGEAATRIKKVLMAGLATGVGRVSAERCAQQMALAVKHYVDACENPQKWSSLSWNDALDYAQEANDTHSL</sequence>
<dbReference type="GeneID" id="72004848"/>
<protein>
    <submittedName>
        <fullName evidence="1">Macro domain-like protein</fullName>
    </submittedName>
</protein>
<dbReference type="Gene3D" id="3.40.220.10">
    <property type="entry name" value="Leucine Aminopeptidase, subunit E, domain 1"/>
    <property type="match status" value="1"/>
</dbReference>
<keyword evidence="2" id="KW-1185">Reference proteome</keyword>